<evidence type="ECO:0000313" key="3">
    <source>
        <dbReference type="Proteomes" id="UP001139011"/>
    </source>
</evidence>
<dbReference type="PANTHER" id="PTHR34094">
    <property type="match status" value="1"/>
</dbReference>
<comment type="caution">
    <text evidence="2">The sequence shown here is derived from an EMBL/GenBank/DDBJ whole genome shotgun (WGS) entry which is preliminary data.</text>
</comment>
<reference evidence="2" key="1">
    <citation type="submission" date="2021-09" db="EMBL/GenBank/DDBJ databases">
        <title>Genome analysis of Fictibacillus sp. KIGAM418 isolated from marine sediment.</title>
        <authorList>
            <person name="Seo M.-J."/>
            <person name="Cho E.-S."/>
            <person name="Hwang C.Y."/>
        </authorList>
    </citation>
    <scope>NUCLEOTIDE SEQUENCE</scope>
    <source>
        <strain evidence="2">KIGAM418</strain>
    </source>
</reference>
<dbReference type="Proteomes" id="UP001139011">
    <property type="component" value="Unassembled WGS sequence"/>
</dbReference>
<sequence length="308" mass="33313">MNSVLKKITVIAAIGLAAGLIGTYSIYASTSHSVFSSFNKSKETVLYTEKTFSSDSLKSVELTSDTADITVKISNGPITRVVLEGQKGDKKDYSIQAEQNGGVLDVEVIGKNKFFNMGFHWSPKLTVYVPDKKYGHFNISADTGDVSIKDLKSDRANIETDTGDIEASGKFTVSKLNAESDTGDLSFNDYRGTSIDLSTDTGDIQAGRISKNAKVMIRTSTGDIQDLSMESASKDVHIESDTGNVEMQMDQAPSDFKLRASSDTGDVEVSPDWKVNYEEKSDHEAKGKAGQGGFSVTVKTDTGDIYLK</sequence>
<evidence type="ECO:0000259" key="1">
    <source>
        <dbReference type="Pfam" id="PF13349"/>
    </source>
</evidence>
<dbReference type="Pfam" id="PF13349">
    <property type="entry name" value="DUF4097"/>
    <property type="match status" value="1"/>
</dbReference>
<dbReference type="RefSeq" id="WP_248251128.1">
    <property type="nucleotide sequence ID" value="NZ_JAIWJX010000002.1"/>
</dbReference>
<dbReference type="EMBL" id="JAIWJX010000002">
    <property type="protein sequence ID" value="MCK6255266.1"/>
    <property type="molecule type" value="Genomic_DNA"/>
</dbReference>
<accession>A0A9X2BBC1</accession>
<protein>
    <submittedName>
        <fullName evidence="2">DUF4097 domain-containing protein</fullName>
    </submittedName>
</protein>
<dbReference type="PANTHER" id="PTHR34094:SF1">
    <property type="entry name" value="PROTEIN FAM185A"/>
    <property type="match status" value="1"/>
</dbReference>
<dbReference type="AlphaFoldDB" id="A0A9X2BBC1"/>
<organism evidence="2 3">
    <name type="scientific">Fictibacillus marinisediminis</name>
    <dbReference type="NCBI Taxonomy" id="2878389"/>
    <lineage>
        <taxon>Bacteria</taxon>
        <taxon>Bacillati</taxon>
        <taxon>Bacillota</taxon>
        <taxon>Bacilli</taxon>
        <taxon>Bacillales</taxon>
        <taxon>Fictibacillaceae</taxon>
        <taxon>Fictibacillus</taxon>
    </lineage>
</organism>
<proteinExistence type="predicted"/>
<keyword evidence="3" id="KW-1185">Reference proteome</keyword>
<feature type="domain" description="DUF4097" evidence="1">
    <location>
        <begin position="59"/>
        <end position="307"/>
    </location>
</feature>
<evidence type="ECO:0000313" key="2">
    <source>
        <dbReference type="EMBL" id="MCK6255266.1"/>
    </source>
</evidence>
<gene>
    <name evidence="2" type="ORF">LCY76_01220</name>
</gene>
<name>A0A9X2BBC1_9BACL</name>
<dbReference type="InterPro" id="IPR025164">
    <property type="entry name" value="Toastrack_DUF4097"/>
</dbReference>